<dbReference type="CDD" id="cd06261">
    <property type="entry name" value="TM_PBP2"/>
    <property type="match status" value="1"/>
</dbReference>
<feature type="transmembrane region" description="Helical" evidence="5">
    <location>
        <begin position="293"/>
        <end position="313"/>
    </location>
</feature>
<accession>A0A5J6LI52</accession>
<dbReference type="KEGG" id="nik:F5I99_18220"/>
<dbReference type="InterPro" id="IPR000515">
    <property type="entry name" value="MetI-like"/>
</dbReference>
<evidence type="ECO:0000313" key="8">
    <source>
        <dbReference type="Proteomes" id="UP000325606"/>
    </source>
</evidence>
<dbReference type="Gene3D" id="1.10.3720.10">
    <property type="entry name" value="MetI-like"/>
    <property type="match status" value="1"/>
</dbReference>
<evidence type="ECO:0000256" key="5">
    <source>
        <dbReference type="RuleBase" id="RU363032"/>
    </source>
</evidence>
<gene>
    <name evidence="7" type="ORF">F5I99_18220</name>
</gene>
<dbReference type="Proteomes" id="UP000325606">
    <property type="component" value="Chromosome"/>
</dbReference>
<proteinExistence type="inferred from homology"/>
<protein>
    <submittedName>
        <fullName evidence="7">ABC transporter permease subunit</fullName>
    </submittedName>
</protein>
<dbReference type="SUPFAM" id="SSF161098">
    <property type="entry name" value="MetI-like"/>
    <property type="match status" value="2"/>
</dbReference>
<organism evidence="7 8">
    <name type="scientific">Nitrincola iocasae</name>
    <dbReference type="NCBI Taxonomy" id="2614693"/>
    <lineage>
        <taxon>Bacteria</taxon>
        <taxon>Pseudomonadati</taxon>
        <taxon>Pseudomonadota</taxon>
        <taxon>Gammaproteobacteria</taxon>
        <taxon>Oceanospirillales</taxon>
        <taxon>Oceanospirillaceae</taxon>
        <taxon>Nitrincola</taxon>
    </lineage>
</organism>
<keyword evidence="5" id="KW-0813">Transport</keyword>
<dbReference type="EMBL" id="CP044222">
    <property type="protein sequence ID" value="QEW08269.1"/>
    <property type="molecule type" value="Genomic_DNA"/>
</dbReference>
<feature type="transmembrane region" description="Helical" evidence="5">
    <location>
        <begin position="258"/>
        <end position="281"/>
    </location>
</feature>
<reference evidence="7 8" key="1">
    <citation type="submission" date="2019-09" db="EMBL/GenBank/DDBJ databases">
        <title>Nitrincola iocasae sp. nov., a bacterium isolated from the sediment collected at a cold seep field in South China Sea.</title>
        <authorList>
            <person name="Zhang H."/>
            <person name="Wang H."/>
            <person name="Li C."/>
        </authorList>
    </citation>
    <scope>NUCLEOTIDE SEQUENCE [LARGE SCALE GENOMIC DNA]</scope>
    <source>
        <strain evidence="7 8">KXZD1103</strain>
    </source>
</reference>
<evidence type="ECO:0000256" key="3">
    <source>
        <dbReference type="ARBA" id="ARBA00022989"/>
    </source>
</evidence>
<comment type="similarity">
    <text evidence="5">Belongs to the binding-protein-dependent transport system permease family.</text>
</comment>
<dbReference type="PANTHER" id="PTHR42727">
    <property type="entry name" value="PHOSPHATE TRANSPORT SYSTEM PERMEASE PROTEIN"/>
    <property type="match status" value="1"/>
</dbReference>
<feature type="domain" description="ABC transmembrane type-1" evidence="6">
    <location>
        <begin position="252"/>
        <end position="539"/>
    </location>
</feature>
<feature type="transmembrane region" description="Helical" evidence="5">
    <location>
        <begin position="404"/>
        <end position="427"/>
    </location>
</feature>
<evidence type="ECO:0000256" key="4">
    <source>
        <dbReference type="ARBA" id="ARBA00023136"/>
    </source>
</evidence>
<feature type="transmembrane region" description="Helical" evidence="5">
    <location>
        <begin position="26"/>
        <end position="47"/>
    </location>
</feature>
<keyword evidence="4 5" id="KW-0472">Membrane</keyword>
<dbReference type="GO" id="GO:0055085">
    <property type="term" value="P:transmembrane transport"/>
    <property type="evidence" value="ECO:0007669"/>
    <property type="project" value="InterPro"/>
</dbReference>
<dbReference type="RefSeq" id="WP_151058521.1">
    <property type="nucleotide sequence ID" value="NZ_CP044222.1"/>
</dbReference>
<evidence type="ECO:0000313" key="7">
    <source>
        <dbReference type="EMBL" id="QEW08269.1"/>
    </source>
</evidence>
<name>A0A5J6LI52_9GAMM</name>
<keyword evidence="3 5" id="KW-1133">Transmembrane helix</keyword>
<keyword evidence="2 5" id="KW-0812">Transmembrane</keyword>
<keyword evidence="8" id="KW-1185">Reference proteome</keyword>
<feature type="transmembrane region" description="Helical" evidence="5">
    <location>
        <begin position="520"/>
        <end position="542"/>
    </location>
</feature>
<evidence type="ECO:0000256" key="2">
    <source>
        <dbReference type="ARBA" id="ARBA00022692"/>
    </source>
</evidence>
<dbReference type="Pfam" id="PF00528">
    <property type="entry name" value="BPD_transp_1"/>
    <property type="match status" value="1"/>
</dbReference>
<dbReference type="PANTHER" id="PTHR42727:SF1">
    <property type="entry name" value="PHOSPHATE TRANSPORT SYSTEM PERMEASE"/>
    <property type="match status" value="1"/>
</dbReference>
<feature type="transmembrane region" description="Helical" evidence="5">
    <location>
        <begin position="319"/>
        <end position="341"/>
    </location>
</feature>
<evidence type="ECO:0000259" key="6">
    <source>
        <dbReference type="PROSITE" id="PS50928"/>
    </source>
</evidence>
<sequence length="553" mass="61655">MTQPRRHLSPGYQRYRRIKDRLIRQLIRLAATSVILALASLFLFLFWETLPLFGSADMREESDTQQTVKFVPSSDFQPSPPIPSGSNLSAHAIWLYGQASVILVDSQGQISQWLINPLQPESSEMILAKQFPIQRTDTRLLALPGSKGFISYDPSGLIRLYHATSGNMLAEYQSQLLPLEQIHVSENGGHIQLQNTIGQQQTLQLHNPHPDFSWSLLWKPWLYEGHQQADYIWQTSANTDRFEAKYSFVPLSIGTLKAAVYAMMFAMPLAILAAIYTACFLSERTRAWVKPAVELAEAFPTVVLGFIAGLWLAPLLEQHLATALSLLLLTPLLLILIHALLYSTGLLKESQTTQWSGLPRILILLLVALLLAWQLGHWLELWLFKGNMIEWMTTQGIDYQQRNGLVVGLMMGLAIMPVIFSLTEDALISVPDSLRQGAMALGASPWQAVIRVVVPTAAAGIFAAIMIGTGRALGETMILLMASGNSPVSDFSLFEGMRSLAANLSIETPEAMQSSTHYRVLILSATLLFLSTFIMNTLAAVVRENLYRHYRHF</sequence>
<dbReference type="PROSITE" id="PS50928">
    <property type="entry name" value="ABC_TM1"/>
    <property type="match status" value="1"/>
</dbReference>
<dbReference type="AlphaFoldDB" id="A0A5J6LI52"/>
<feature type="transmembrane region" description="Helical" evidence="5">
    <location>
        <begin position="448"/>
        <end position="467"/>
    </location>
</feature>
<comment type="subcellular location">
    <subcellularLocation>
        <location evidence="1 5">Cell membrane</location>
        <topology evidence="1 5">Multi-pass membrane protein</topology>
    </subcellularLocation>
</comment>
<dbReference type="InterPro" id="IPR035906">
    <property type="entry name" value="MetI-like_sf"/>
</dbReference>
<evidence type="ECO:0000256" key="1">
    <source>
        <dbReference type="ARBA" id="ARBA00004651"/>
    </source>
</evidence>
<feature type="transmembrane region" description="Helical" evidence="5">
    <location>
        <begin position="361"/>
        <end position="384"/>
    </location>
</feature>
<dbReference type="GO" id="GO:0005886">
    <property type="term" value="C:plasma membrane"/>
    <property type="evidence" value="ECO:0007669"/>
    <property type="project" value="UniProtKB-SubCell"/>
</dbReference>